<evidence type="ECO:0000256" key="1">
    <source>
        <dbReference type="SAM" id="Phobius"/>
    </source>
</evidence>
<proteinExistence type="predicted"/>
<keyword evidence="1" id="KW-0812">Transmembrane</keyword>
<name>A0ABN2F4T9_9ACTN</name>
<feature type="transmembrane region" description="Helical" evidence="1">
    <location>
        <begin position="40"/>
        <end position="59"/>
    </location>
</feature>
<sequence>MIGDAEQRQLAEIEMVLRRDDPAFVRHFDKWSLTRRRRHVGAILAILVVSAITAVARVLGDAGTAVIVLSVTGGIAIAFGLWRCRAQLSRRST</sequence>
<accession>A0ABN2F4T9</accession>
<protein>
    <recommendedName>
        <fullName evidence="4">DUF3040 domain-containing protein</fullName>
    </recommendedName>
</protein>
<evidence type="ECO:0000313" key="2">
    <source>
        <dbReference type="EMBL" id="GAA1630788.1"/>
    </source>
</evidence>
<feature type="transmembrane region" description="Helical" evidence="1">
    <location>
        <begin position="65"/>
        <end position="82"/>
    </location>
</feature>
<keyword evidence="1" id="KW-1133">Transmembrane helix</keyword>
<organism evidence="2 3">
    <name type="scientific">Kribbella alba</name>
    <dbReference type="NCBI Taxonomy" id="190197"/>
    <lineage>
        <taxon>Bacteria</taxon>
        <taxon>Bacillati</taxon>
        <taxon>Actinomycetota</taxon>
        <taxon>Actinomycetes</taxon>
        <taxon>Propionibacteriales</taxon>
        <taxon>Kribbellaceae</taxon>
        <taxon>Kribbella</taxon>
    </lineage>
</organism>
<comment type="caution">
    <text evidence="2">The sequence shown here is derived from an EMBL/GenBank/DDBJ whole genome shotgun (WGS) entry which is preliminary data.</text>
</comment>
<keyword evidence="1" id="KW-0472">Membrane</keyword>
<dbReference type="EMBL" id="BAAANE010000004">
    <property type="protein sequence ID" value="GAA1630788.1"/>
    <property type="molecule type" value="Genomic_DNA"/>
</dbReference>
<reference evidence="2 3" key="1">
    <citation type="journal article" date="2019" name="Int. J. Syst. Evol. Microbiol.">
        <title>The Global Catalogue of Microorganisms (GCM) 10K type strain sequencing project: providing services to taxonomists for standard genome sequencing and annotation.</title>
        <authorList>
            <consortium name="The Broad Institute Genomics Platform"/>
            <consortium name="The Broad Institute Genome Sequencing Center for Infectious Disease"/>
            <person name="Wu L."/>
            <person name="Ma J."/>
        </authorList>
    </citation>
    <scope>NUCLEOTIDE SEQUENCE [LARGE SCALE GENOMIC DNA]</scope>
    <source>
        <strain evidence="2 3">JCM 14306</strain>
    </source>
</reference>
<evidence type="ECO:0008006" key="4">
    <source>
        <dbReference type="Google" id="ProtNLM"/>
    </source>
</evidence>
<gene>
    <name evidence="2" type="ORF">GCM10009744_18600</name>
</gene>
<dbReference type="Pfam" id="PF11239">
    <property type="entry name" value="DUF3040"/>
    <property type="match status" value="1"/>
</dbReference>
<keyword evidence="3" id="KW-1185">Reference proteome</keyword>
<evidence type="ECO:0000313" key="3">
    <source>
        <dbReference type="Proteomes" id="UP001501319"/>
    </source>
</evidence>
<dbReference type="InterPro" id="IPR021401">
    <property type="entry name" value="DUF3040"/>
</dbReference>
<dbReference type="RefSeq" id="WP_344110554.1">
    <property type="nucleotide sequence ID" value="NZ_BAAANE010000004.1"/>
</dbReference>
<dbReference type="Proteomes" id="UP001501319">
    <property type="component" value="Unassembled WGS sequence"/>
</dbReference>